<dbReference type="PANTHER" id="PTHR43316">
    <property type="entry name" value="HYDROLASE, HALOACID DELAHOGENASE-RELATED"/>
    <property type="match status" value="1"/>
</dbReference>
<dbReference type="InterPro" id="IPR023214">
    <property type="entry name" value="HAD_sf"/>
</dbReference>
<accession>A0A8J3N9S9</accession>
<proteinExistence type="predicted"/>
<dbReference type="NCBIfam" id="TIGR01509">
    <property type="entry name" value="HAD-SF-IA-v3"/>
    <property type="match status" value="1"/>
</dbReference>
<dbReference type="SFLD" id="SFLDS00003">
    <property type="entry name" value="Haloacid_Dehalogenase"/>
    <property type="match status" value="1"/>
</dbReference>
<gene>
    <name evidence="2" type="ORF">Aru02nite_25330</name>
</gene>
<keyword evidence="1" id="KW-0378">Hydrolase</keyword>
<dbReference type="RefSeq" id="WP_203657650.1">
    <property type="nucleotide sequence ID" value="NZ_BAAAZM010000001.1"/>
</dbReference>
<evidence type="ECO:0000256" key="1">
    <source>
        <dbReference type="ARBA" id="ARBA00022801"/>
    </source>
</evidence>
<dbReference type="InterPro" id="IPR006439">
    <property type="entry name" value="HAD-SF_hydro_IA"/>
</dbReference>
<dbReference type="PANTHER" id="PTHR43316:SF3">
    <property type="entry name" value="HALOACID DEHALOGENASE, TYPE II (AFU_ORTHOLOGUE AFUA_2G07750)-RELATED"/>
    <property type="match status" value="1"/>
</dbReference>
<protein>
    <submittedName>
        <fullName evidence="2">Haloacid dehalogenase</fullName>
    </submittedName>
</protein>
<dbReference type="Pfam" id="PF00702">
    <property type="entry name" value="Hydrolase"/>
    <property type="match status" value="1"/>
</dbReference>
<dbReference type="PRINTS" id="PR00413">
    <property type="entry name" value="HADHALOGNASE"/>
</dbReference>
<evidence type="ECO:0000313" key="3">
    <source>
        <dbReference type="Proteomes" id="UP000612808"/>
    </source>
</evidence>
<dbReference type="InterPro" id="IPR036412">
    <property type="entry name" value="HAD-like_sf"/>
</dbReference>
<keyword evidence="3" id="KW-1185">Reference proteome</keyword>
<name>A0A8J3N9S9_9ACTN</name>
<evidence type="ECO:0000313" key="2">
    <source>
        <dbReference type="EMBL" id="GID11644.1"/>
    </source>
</evidence>
<dbReference type="AlphaFoldDB" id="A0A8J3N9S9"/>
<dbReference type="GO" id="GO:0016787">
    <property type="term" value="F:hydrolase activity"/>
    <property type="evidence" value="ECO:0007669"/>
    <property type="project" value="UniProtKB-KW"/>
</dbReference>
<dbReference type="InterPro" id="IPR051540">
    <property type="entry name" value="S-2-haloacid_dehalogenase"/>
</dbReference>
<sequence length="232" mass="24554">MTRAILFDLFGTLVPGDTNAERDETSRRIAAVLGVDPTRFAAEVRASRRDRFTGHLGDIPETVRTLAERVGGNPTPAAVDSAVRQRLALTRRQLVPGPGVLDALDRLRGDGWRLALVTNCSAETAQLWRETEFVTRFELAVFSSTLGHAKPDPRAYLAAVVALNLPPASCAFVGDGASGELPGAVALGLPTVLAATPLADPDVDTADWAGPRITSLSELPALLADLVPDQAD</sequence>
<reference evidence="2" key="1">
    <citation type="submission" date="2021-01" db="EMBL/GenBank/DDBJ databases">
        <title>Whole genome shotgun sequence of Actinocatenispora rupis NBRC 107355.</title>
        <authorList>
            <person name="Komaki H."/>
            <person name="Tamura T."/>
        </authorList>
    </citation>
    <scope>NUCLEOTIDE SEQUENCE</scope>
    <source>
        <strain evidence="2">NBRC 107355</strain>
    </source>
</reference>
<dbReference type="NCBIfam" id="TIGR01549">
    <property type="entry name" value="HAD-SF-IA-v1"/>
    <property type="match status" value="1"/>
</dbReference>
<dbReference type="SFLD" id="SFLDG01129">
    <property type="entry name" value="C1.5:_HAD__Beta-PGM__Phosphata"/>
    <property type="match status" value="1"/>
</dbReference>
<dbReference type="Gene3D" id="3.40.50.1000">
    <property type="entry name" value="HAD superfamily/HAD-like"/>
    <property type="match status" value="1"/>
</dbReference>
<dbReference type="SUPFAM" id="SSF56784">
    <property type="entry name" value="HAD-like"/>
    <property type="match status" value="1"/>
</dbReference>
<organism evidence="2 3">
    <name type="scientific">Actinocatenispora rupis</name>
    <dbReference type="NCBI Taxonomy" id="519421"/>
    <lineage>
        <taxon>Bacteria</taxon>
        <taxon>Bacillati</taxon>
        <taxon>Actinomycetota</taxon>
        <taxon>Actinomycetes</taxon>
        <taxon>Micromonosporales</taxon>
        <taxon>Micromonosporaceae</taxon>
        <taxon>Actinocatenispora</taxon>
    </lineage>
</organism>
<dbReference type="EMBL" id="BOMB01000013">
    <property type="protein sequence ID" value="GID11644.1"/>
    <property type="molecule type" value="Genomic_DNA"/>
</dbReference>
<comment type="caution">
    <text evidence="2">The sequence shown here is derived from an EMBL/GenBank/DDBJ whole genome shotgun (WGS) entry which is preliminary data.</text>
</comment>
<dbReference type="Proteomes" id="UP000612808">
    <property type="component" value="Unassembled WGS sequence"/>
</dbReference>